<accession>A0A061GQN7</accession>
<feature type="compositionally biased region" description="Low complexity" evidence="1">
    <location>
        <begin position="165"/>
        <end position="178"/>
    </location>
</feature>
<dbReference type="AlphaFoldDB" id="A0A061GQN7"/>
<evidence type="ECO:0000313" key="2">
    <source>
        <dbReference type="EMBL" id="EOY31831.1"/>
    </source>
</evidence>
<dbReference type="OMA" id="SCKDHAS"/>
<feature type="region of interest" description="Disordered" evidence="1">
    <location>
        <begin position="138"/>
        <end position="184"/>
    </location>
</feature>
<organism evidence="2 3">
    <name type="scientific">Theobroma cacao</name>
    <name type="common">Cacao</name>
    <name type="synonym">Cocoa</name>
    <dbReference type="NCBI Taxonomy" id="3641"/>
    <lineage>
        <taxon>Eukaryota</taxon>
        <taxon>Viridiplantae</taxon>
        <taxon>Streptophyta</taxon>
        <taxon>Embryophyta</taxon>
        <taxon>Tracheophyta</taxon>
        <taxon>Spermatophyta</taxon>
        <taxon>Magnoliopsida</taxon>
        <taxon>eudicotyledons</taxon>
        <taxon>Gunneridae</taxon>
        <taxon>Pentapetalae</taxon>
        <taxon>rosids</taxon>
        <taxon>malvids</taxon>
        <taxon>Malvales</taxon>
        <taxon>Malvaceae</taxon>
        <taxon>Byttnerioideae</taxon>
        <taxon>Theobroma</taxon>
    </lineage>
</organism>
<keyword evidence="3" id="KW-1185">Reference proteome</keyword>
<dbReference type="HOGENOM" id="CLU_088081_0_0_1"/>
<dbReference type="eggNOG" id="ENOG502S2C5">
    <property type="taxonomic scope" value="Eukaryota"/>
</dbReference>
<reference evidence="2 3" key="1">
    <citation type="journal article" date="2013" name="Genome Biol.">
        <title>The genome sequence of the most widely cultivated cacao type and its use to identify candidate genes regulating pod color.</title>
        <authorList>
            <person name="Motamayor J.C."/>
            <person name="Mockaitis K."/>
            <person name="Schmutz J."/>
            <person name="Haiminen N."/>
            <person name="Iii D.L."/>
            <person name="Cornejo O."/>
            <person name="Findley S.D."/>
            <person name="Zheng P."/>
            <person name="Utro F."/>
            <person name="Royaert S."/>
            <person name="Saski C."/>
            <person name="Jenkins J."/>
            <person name="Podicheti R."/>
            <person name="Zhao M."/>
            <person name="Scheffler B.E."/>
            <person name="Stack J.C."/>
            <person name="Feltus F.A."/>
            <person name="Mustiga G.M."/>
            <person name="Amores F."/>
            <person name="Phillips W."/>
            <person name="Marelli J.P."/>
            <person name="May G.D."/>
            <person name="Shapiro H."/>
            <person name="Ma J."/>
            <person name="Bustamante C.D."/>
            <person name="Schnell R.J."/>
            <person name="Main D."/>
            <person name="Gilbert D."/>
            <person name="Parida L."/>
            <person name="Kuhn D.N."/>
        </authorList>
    </citation>
    <scope>NUCLEOTIDE SEQUENCE [LARGE SCALE GENOMIC DNA]</scope>
    <source>
        <strain evidence="3">cv. Matina 1-6</strain>
    </source>
</reference>
<proteinExistence type="predicted"/>
<dbReference type="FunCoup" id="A0A061GQN7">
    <property type="interactions" value="30"/>
</dbReference>
<dbReference type="EMBL" id="CM001887">
    <property type="protein sequence ID" value="EOY31831.1"/>
    <property type="molecule type" value="Genomic_DNA"/>
</dbReference>
<dbReference type="InParanoid" id="A0A061GQN7"/>
<dbReference type="Proteomes" id="UP000026915">
    <property type="component" value="Chromosome 9"/>
</dbReference>
<evidence type="ECO:0000313" key="3">
    <source>
        <dbReference type="Proteomes" id="UP000026915"/>
    </source>
</evidence>
<dbReference type="PANTHER" id="PTHR34130">
    <property type="entry name" value="OS08G0243800 PROTEIN"/>
    <property type="match status" value="1"/>
</dbReference>
<evidence type="ECO:0000256" key="1">
    <source>
        <dbReference type="SAM" id="MobiDB-lite"/>
    </source>
</evidence>
<protein>
    <submittedName>
        <fullName evidence="2">Uncharacterized protein</fullName>
    </submittedName>
</protein>
<dbReference type="Gramene" id="EOY31831">
    <property type="protein sequence ID" value="EOY31831"/>
    <property type="gene ID" value="TCM_039106"/>
</dbReference>
<dbReference type="PANTHER" id="PTHR34130:SF3">
    <property type="entry name" value="DUF1645 FAMILY PROTEIN"/>
    <property type="match status" value="1"/>
</dbReference>
<name>A0A061GQN7_THECC</name>
<gene>
    <name evidence="2" type="ORF">TCM_039106</name>
</gene>
<sequence length="304" mass="34321">MFSICFLNHKIFTSSFSRKLCLNLLLLFLYKSSNFLSHSPSNTRKSMGENMASIQYLQDDPAEEAEEALSLCDLALDLDANGNSDNDLGKLPAQSRRSSSEAAPEFFEFLSDVSSDMCPADDIIFCGKLIPLKQQPVSFQRQKGYPSDEKRKNHVLRKRSESLSELRSSSMTRSSSTKNTTLLRNSRSLDYQKLHRYEMERNPSTRSAGKTHVSPKKAVKPRWYVFMFGMVKFPPEMELQDIKSRQFGRSPSVMFPPMEDGGKKFAGNRCSGKGSSWSLLKALSCRDHTSVAVTASFWMPQASE</sequence>